<reference evidence="2" key="1">
    <citation type="submission" date="2022-11" db="EMBL/GenBank/DDBJ databases">
        <authorList>
            <person name="Petersen C."/>
        </authorList>
    </citation>
    <scope>NUCLEOTIDE SEQUENCE</scope>
    <source>
        <strain evidence="2">IBT 23319</strain>
    </source>
</reference>
<feature type="region of interest" description="Disordered" evidence="1">
    <location>
        <begin position="52"/>
        <end position="74"/>
    </location>
</feature>
<evidence type="ECO:0000256" key="1">
    <source>
        <dbReference type="SAM" id="MobiDB-lite"/>
    </source>
</evidence>
<organism evidence="2 3">
    <name type="scientific">Penicillium citrinum</name>
    <dbReference type="NCBI Taxonomy" id="5077"/>
    <lineage>
        <taxon>Eukaryota</taxon>
        <taxon>Fungi</taxon>
        <taxon>Dikarya</taxon>
        <taxon>Ascomycota</taxon>
        <taxon>Pezizomycotina</taxon>
        <taxon>Eurotiomycetes</taxon>
        <taxon>Eurotiomycetidae</taxon>
        <taxon>Eurotiales</taxon>
        <taxon>Aspergillaceae</taxon>
        <taxon>Penicillium</taxon>
    </lineage>
</organism>
<dbReference type="Proteomes" id="UP001147733">
    <property type="component" value="Unassembled WGS sequence"/>
</dbReference>
<protein>
    <submittedName>
        <fullName evidence="2">Uncharacterized protein</fullName>
    </submittedName>
</protein>
<reference evidence="2" key="2">
    <citation type="journal article" date="2023" name="IMA Fungus">
        <title>Comparative genomic study of the Penicillium genus elucidates a diverse pangenome and 15 lateral gene transfer events.</title>
        <authorList>
            <person name="Petersen C."/>
            <person name="Sorensen T."/>
            <person name="Nielsen M.R."/>
            <person name="Sondergaard T.E."/>
            <person name="Sorensen J.L."/>
            <person name="Fitzpatrick D.A."/>
            <person name="Frisvad J.C."/>
            <person name="Nielsen K.L."/>
        </authorList>
    </citation>
    <scope>NUCLEOTIDE SEQUENCE</scope>
    <source>
        <strain evidence="2">IBT 23319</strain>
    </source>
</reference>
<keyword evidence="3" id="KW-1185">Reference proteome</keyword>
<accession>A0A9W9P5A6</accession>
<dbReference type="RefSeq" id="XP_056503164.1">
    <property type="nucleotide sequence ID" value="XM_056643752.1"/>
</dbReference>
<proteinExistence type="predicted"/>
<comment type="caution">
    <text evidence="2">The sequence shown here is derived from an EMBL/GenBank/DDBJ whole genome shotgun (WGS) entry which is preliminary data.</text>
</comment>
<dbReference type="EMBL" id="JAPQKT010000003">
    <property type="protein sequence ID" value="KAJ5235664.1"/>
    <property type="molecule type" value="Genomic_DNA"/>
</dbReference>
<evidence type="ECO:0000313" key="2">
    <source>
        <dbReference type="EMBL" id="KAJ5235664.1"/>
    </source>
</evidence>
<gene>
    <name evidence="2" type="ORF">N7469_004832</name>
</gene>
<name>A0A9W9P5A6_PENCI</name>
<sequence length="112" mass="13210">MRKGPTLYKRGFPTVVMQREYPLVANPKAGEKGQPPELMYYRRIATSDVKRQEGMYSQKAKKKSNLRLRADRKPREPEVFNRCRKWLDADDGPNIVVNYNAVRKQKRVDAKW</sequence>
<dbReference type="GeneID" id="81382919"/>
<dbReference type="AlphaFoldDB" id="A0A9W9P5A6"/>
<evidence type="ECO:0000313" key="3">
    <source>
        <dbReference type="Proteomes" id="UP001147733"/>
    </source>
</evidence>